<evidence type="ECO:0000313" key="8">
    <source>
        <dbReference type="Proteomes" id="UP000033514"/>
    </source>
</evidence>
<dbReference type="STRING" id="361041.VW35_01180"/>
<evidence type="ECO:0000256" key="2">
    <source>
        <dbReference type="ARBA" id="ARBA00022898"/>
    </source>
</evidence>
<keyword evidence="5" id="KW-0804">Transcription</keyword>
<dbReference type="Pfam" id="PF00155">
    <property type="entry name" value="Aminotran_1_2"/>
    <property type="match status" value="1"/>
</dbReference>
<evidence type="ECO:0000256" key="1">
    <source>
        <dbReference type="ARBA" id="ARBA00005384"/>
    </source>
</evidence>
<evidence type="ECO:0000259" key="6">
    <source>
        <dbReference type="PROSITE" id="PS50949"/>
    </source>
</evidence>
<comment type="caution">
    <text evidence="7">The sequence shown here is derived from an EMBL/GenBank/DDBJ whole genome shotgun (WGS) entry which is preliminary data.</text>
</comment>
<dbReference type="EMBL" id="LAJG01000005">
    <property type="protein sequence ID" value="KKB80844.1"/>
    <property type="molecule type" value="Genomic_DNA"/>
</dbReference>
<name>A0A0F5LF65_9HYPH</name>
<dbReference type="PANTHER" id="PTHR46577">
    <property type="entry name" value="HTH-TYPE TRANSCRIPTIONAL REGULATORY PROTEIN GABR"/>
    <property type="match status" value="1"/>
</dbReference>
<evidence type="ECO:0000256" key="3">
    <source>
        <dbReference type="ARBA" id="ARBA00023015"/>
    </source>
</evidence>
<dbReference type="PROSITE" id="PS50949">
    <property type="entry name" value="HTH_GNTR"/>
    <property type="match status" value="1"/>
</dbReference>
<dbReference type="SMART" id="SM00345">
    <property type="entry name" value="HTH_GNTR"/>
    <property type="match status" value="1"/>
</dbReference>
<evidence type="ECO:0000256" key="4">
    <source>
        <dbReference type="ARBA" id="ARBA00023125"/>
    </source>
</evidence>
<accession>A0A0F5LF65</accession>
<keyword evidence="4" id="KW-0238">DNA-binding</keyword>
<dbReference type="InterPro" id="IPR036388">
    <property type="entry name" value="WH-like_DNA-bd_sf"/>
</dbReference>
<dbReference type="Pfam" id="PF00392">
    <property type="entry name" value="GntR"/>
    <property type="match status" value="1"/>
</dbReference>
<dbReference type="InterPro" id="IPR000524">
    <property type="entry name" value="Tscrpt_reg_HTH_GntR"/>
</dbReference>
<dbReference type="InterPro" id="IPR015424">
    <property type="entry name" value="PyrdxlP-dep_Trfase"/>
</dbReference>
<dbReference type="InterPro" id="IPR004839">
    <property type="entry name" value="Aminotransferase_I/II_large"/>
</dbReference>
<keyword evidence="3" id="KW-0805">Transcription regulation</keyword>
<dbReference type="GO" id="GO:0003677">
    <property type="term" value="F:DNA binding"/>
    <property type="evidence" value="ECO:0007669"/>
    <property type="project" value="UniProtKB-KW"/>
</dbReference>
<dbReference type="InterPro" id="IPR015422">
    <property type="entry name" value="PyrdxlP-dep_Trfase_small"/>
</dbReference>
<dbReference type="InterPro" id="IPR036390">
    <property type="entry name" value="WH_DNA-bd_sf"/>
</dbReference>
<dbReference type="PANTHER" id="PTHR46577:SF1">
    <property type="entry name" value="HTH-TYPE TRANSCRIPTIONAL REGULATORY PROTEIN GABR"/>
    <property type="match status" value="1"/>
</dbReference>
<dbReference type="InterPro" id="IPR051446">
    <property type="entry name" value="HTH_trans_reg/aminotransferase"/>
</dbReference>
<dbReference type="Gene3D" id="3.90.1150.10">
    <property type="entry name" value="Aspartate Aminotransferase, domain 1"/>
    <property type="match status" value="1"/>
</dbReference>
<proteinExistence type="inferred from homology"/>
<keyword evidence="2" id="KW-0663">Pyridoxal phosphate</keyword>
<dbReference type="Gene3D" id="1.10.10.10">
    <property type="entry name" value="Winged helix-like DNA-binding domain superfamily/Winged helix DNA-binding domain"/>
    <property type="match status" value="1"/>
</dbReference>
<dbReference type="GO" id="GO:0030170">
    <property type="term" value="F:pyridoxal phosphate binding"/>
    <property type="evidence" value="ECO:0007669"/>
    <property type="project" value="InterPro"/>
</dbReference>
<dbReference type="GO" id="GO:0003700">
    <property type="term" value="F:DNA-binding transcription factor activity"/>
    <property type="evidence" value="ECO:0007669"/>
    <property type="project" value="InterPro"/>
</dbReference>
<protein>
    <recommendedName>
        <fullName evidence="6">HTH gntR-type domain-containing protein</fullName>
    </recommendedName>
</protein>
<feature type="domain" description="HTH gntR-type" evidence="6">
    <location>
        <begin position="1"/>
        <end position="58"/>
    </location>
</feature>
<dbReference type="Proteomes" id="UP000033514">
    <property type="component" value="Unassembled WGS sequence"/>
</dbReference>
<evidence type="ECO:0000313" key="7">
    <source>
        <dbReference type="EMBL" id="KKB80844.1"/>
    </source>
</evidence>
<dbReference type="SUPFAM" id="SSF46785">
    <property type="entry name" value="Winged helix' DNA-binding domain"/>
    <property type="match status" value="1"/>
</dbReference>
<gene>
    <name evidence="7" type="ORF">VW35_01180</name>
</gene>
<keyword evidence="8" id="KW-1185">Reference proteome</keyword>
<reference evidence="7 8" key="1">
    <citation type="submission" date="2015-03" db="EMBL/GenBank/DDBJ databases">
        <authorList>
            <person name="Hassan Y.I."/>
            <person name="Lepp D."/>
            <person name="Zhou T."/>
        </authorList>
    </citation>
    <scope>NUCLEOTIDE SEQUENCE [LARGE SCALE GENOMIC DNA]</scope>
    <source>
        <strain evidence="7 8">GH2-10</strain>
    </source>
</reference>
<organism evidence="7 8">
    <name type="scientific">Devosia soli</name>
    <dbReference type="NCBI Taxonomy" id="361041"/>
    <lineage>
        <taxon>Bacteria</taxon>
        <taxon>Pseudomonadati</taxon>
        <taxon>Pseudomonadota</taxon>
        <taxon>Alphaproteobacteria</taxon>
        <taxon>Hyphomicrobiales</taxon>
        <taxon>Devosiaceae</taxon>
        <taxon>Devosia</taxon>
    </lineage>
</organism>
<dbReference type="AlphaFoldDB" id="A0A0F5LF65"/>
<dbReference type="SUPFAM" id="SSF53383">
    <property type="entry name" value="PLP-dependent transferases"/>
    <property type="match status" value="1"/>
</dbReference>
<dbReference type="InterPro" id="IPR015421">
    <property type="entry name" value="PyrdxlP-dep_Trfase_major"/>
</dbReference>
<dbReference type="CDD" id="cd00609">
    <property type="entry name" value="AAT_like"/>
    <property type="match status" value="1"/>
</dbReference>
<sequence length="429" mass="46591">MEMVAEGELSQGMRMPTVREVAGALGMSPAGVAAAWRELVDWRVLETKRRGGTTVLGPALPRRATRYDVMMKASEGIPLNLGHLTPDKSILPPLDRAFAAALRDARVHDAAPAPISEMLREAVEPNWPFQPGFMMATHGGIAAAELALQTSVRPGDRVIVDSPTVSRILDILESLGARAVPVTYREGGPDLGELRKALAMRPAAFVYQPVGNHPTGWSVTPDWIRQAADLLAEAHMPIIELVQAPLMHAQPWLSLGTRLPRIVVHVHAYNFFTGTDLRVGVVGGSDYYIDRMWQKLTFSSGWVSRILQNALAFQLTDPGALNSLRTYVETCRQRHGTMLDSLGRVGFTLPRTDGPTIWLPVPDEYVVTNQLSSRGIVVHPGSYFSPAPLASDHVLINGAALGGGHDMVAEAIGSIISGMFRRSSEIIDL</sequence>
<evidence type="ECO:0000256" key="5">
    <source>
        <dbReference type="ARBA" id="ARBA00023163"/>
    </source>
</evidence>
<dbReference type="Gene3D" id="3.40.640.10">
    <property type="entry name" value="Type I PLP-dependent aspartate aminotransferase-like (Major domain)"/>
    <property type="match status" value="1"/>
</dbReference>
<dbReference type="PATRIC" id="fig|361041.3.peg.3624"/>
<comment type="similarity">
    <text evidence="1">In the C-terminal section; belongs to the class-I pyridoxal-phosphate-dependent aminotransferase family.</text>
</comment>